<keyword evidence="2 4" id="KW-0560">Oxidoreductase</keyword>
<dbReference type="AlphaFoldDB" id="F5RLY6"/>
<dbReference type="PRINTS" id="PR00469">
    <property type="entry name" value="PNDRDTASEII"/>
</dbReference>
<dbReference type="InterPro" id="IPR036188">
    <property type="entry name" value="FAD/NAD-bd_sf"/>
</dbReference>
<dbReference type="Pfam" id="PF07992">
    <property type="entry name" value="Pyr_redox_2"/>
    <property type="match status" value="1"/>
</dbReference>
<feature type="domain" description="FAD/NAD(P)-binding" evidence="3">
    <location>
        <begin position="1"/>
        <end position="273"/>
    </location>
</feature>
<dbReference type="RefSeq" id="WP_006306207.1">
    <property type="nucleotide sequence ID" value="NZ_GL892076.1"/>
</dbReference>
<gene>
    <name evidence="4" type="primary">trxB3</name>
    <name evidence="4" type="ORF">HMPREF9081_1272</name>
</gene>
<name>F5RLY6_9FIRM</name>
<accession>F5RLY6</accession>
<protein>
    <submittedName>
        <fullName evidence="4">Thioredoxin-disulfide reductase</fullName>
        <ecNumber evidence="4">1.8.1.9</ecNumber>
    </submittedName>
</protein>
<organism evidence="4 5">
    <name type="scientific">Centipeda periodontii DSM 2778</name>
    <dbReference type="NCBI Taxonomy" id="888060"/>
    <lineage>
        <taxon>Bacteria</taxon>
        <taxon>Bacillati</taxon>
        <taxon>Bacillota</taxon>
        <taxon>Negativicutes</taxon>
        <taxon>Selenomonadales</taxon>
        <taxon>Selenomonadaceae</taxon>
        <taxon>Centipeda</taxon>
    </lineage>
</organism>
<sequence>MHVIIIGSGPAGVSAALYARRGGADVTVITKESGALAAAEWIENYYGFAEPISGAELERRGIAGAQRLGVRFETDEAMAILPVDDGHGFRVEGVQKDYNGDAVILAAGAPRKTLSIQGLREFEGRGVSFCAICDAFFYRGKRVAVIGAGDYALHEAEILRPHVEHLTILTNGEKTHVMVPDGATVEQRPLARVEGTRRVERIVFDDGAQMAVDGIFMAVGTAGSSELARKLGVLLNNDKIIVSAQMETNVLGVYAAGDCTGGLLQIAKAVYEGAVAGLSAVRDLREQ</sequence>
<comment type="caution">
    <text evidence="4">The sequence shown here is derived from an EMBL/GenBank/DDBJ whole genome shotgun (WGS) entry which is preliminary data.</text>
</comment>
<keyword evidence="1" id="KW-0285">Flavoprotein</keyword>
<dbReference type="STRING" id="888060.HMPREF9081_1272"/>
<dbReference type="EMBL" id="AFHQ01000033">
    <property type="protein sequence ID" value="EGK59677.1"/>
    <property type="molecule type" value="Genomic_DNA"/>
</dbReference>
<dbReference type="eggNOG" id="COG0492">
    <property type="taxonomic scope" value="Bacteria"/>
</dbReference>
<evidence type="ECO:0000256" key="2">
    <source>
        <dbReference type="ARBA" id="ARBA00023002"/>
    </source>
</evidence>
<evidence type="ECO:0000313" key="4">
    <source>
        <dbReference type="EMBL" id="EGK59677.1"/>
    </source>
</evidence>
<dbReference type="InterPro" id="IPR023753">
    <property type="entry name" value="FAD/NAD-binding_dom"/>
</dbReference>
<proteinExistence type="predicted"/>
<dbReference type="InterPro" id="IPR050097">
    <property type="entry name" value="Ferredoxin-NADP_redctase_2"/>
</dbReference>
<evidence type="ECO:0000313" key="5">
    <source>
        <dbReference type="Proteomes" id="UP000004067"/>
    </source>
</evidence>
<dbReference type="GO" id="GO:0004791">
    <property type="term" value="F:thioredoxin-disulfide reductase (NADPH) activity"/>
    <property type="evidence" value="ECO:0007669"/>
    <property type="project" value="UniProtKB-EC"/>
</dbReference>
<dbReference type="PRINTS" id="PR00368">
    <property type="entry name" value="FADPNR"/>
</dbReference>
<dbReference type="HOGENOM" id="CLU_031864_5_3_9"/>
<dbReference type="Proteomes" id="UP000004067">
    <property type="component" value="Unassembled WGS sequence"/>
</dbReference>
<evidence type="ECO:0000259" key="3">
    <source>
        <dbReference type="Pfam" id="PF07992"/>
    </source>
</evidence>
<keyword evidence="5" id="KW-1185">Reference proteome</keyword>
<dbReference type="OrthoDB" id="9806179at2"/>
<dbReference type="Gene3D" id="3.50.50.60">
    <property type="entry name" value="FAD/NAD(P)-binding domain"/>
    <property type="match status" value="2"/>
</dbReference>
<dbReference type="SUPFAM" id="SSF51905">
    <property type="entry name" value="FAD/NAD(P)-binding domain"/>
    <property type="match status" value="1"/>
</dbReference>
<reference evidence="4 5" key="1">
    <citation type="submission" date="2011-04" db="EMBL/GenBank/DDBJ databases">
        <authorList>
            <person name="Muzny D."/>
            <person name="Qin X."/>
            <person name="Deng J."/>
            <person name="Jiang H."/>
            <person name="Liu Y."/>
            <person name="Qu J."/>
            <person name="Song X.-Z."/>
            <person name="Zhang L."/>
            <person name="Thornton R."/>
            <person name="Coyle M."/>
            <person name="Francisco L."/>
            <person name="Jackson L."/>
            <person name="Javaid M."/>
            <person name="Korchina V."/>
            <person name="Kovar C."/>
            <person name="Mata R."/>
            <person name="Mathew T."/>
            <person name="Ngo R."/>
            <person name="Nguyen L."/>
            <person name="Nguyen N."/>
            <person name="Okwuonu G."/>
            <person name="Ongeri F."/>
            <person name="Pham C."/>
            <person name="Simmons D."/>
            <person name="Wilczek-Boney K."/>
            <person name="Hale W."/>
            <person name="Jakkamsetti A."/>
            <person name="Pham P."/>
            <person name="Ruth R."/>
            <person name="San Lucas F."/>
            <person name="Warren J."/>
            <person name="Zhang J."/>
            <person name="Zhao Z."/>
            <person name="Zhou C."/>
            <person name="Zhu D."/>
            <person name="Lee S."/>
            <person name="Bess C."/>
            <person name="Blankenburg K."/>
            <person name="Forbes L."/>
            <person name="Fu Q."/>
            <person name="Gubbala S."/>
            <person name="Hirani K."/>
            <person name="Jayaseelan J.C."/>
            <person name="Lara F."/>
            <person name="Munidasa M."/>
            <person name="Palculict T."/>
            <person name="Patil S."/>
            <person name="Pu L.-L."/>
            <person name="Saada N."/>
            <person name="Tang L."/>
            <person name="Weissenberger G."/>
            <person name="Zhu Y."/>
            <person name="Hemphill L."/>
            <person name="Shang Y."/>
            <person name="Youmans B."/>
            <person name="Ayvaz T."/>
            <person name="Ross M."/>
            <person name="Santibanez J."/>
            <person name="Aqrawi P."/>
            <person name="Gross S."/>
            <person name="Joshi V."/>
            <person name="Fowler G."/>
            <person name="Nazareth L."/>
            <person name="Reid J."/>
            <person name="Worley K."/>
            <person name="Petrosino J."/>
            <person name="Highlander S."/>
            <person name="Gibbs R."/>
        </authorList>
    </citation>
    <scope>NUCLEOTIDE SEQUENCE [LARGE SCALE GENOMIC DNA]</scope>
    <source>
        <strain evidence="4 5">DSM 2778</strain>
    </source>
</reference>
<dbReference type="EC" id="1.8.1.9" evidence="4"/>
<dbReference type="PANTHER" id="PTHR48105">
    <property type="entry name" value="THIOREDOXIN REDUCTASE 1-RELATED-RELATED"/>
    <property type="match status" value="1"/>
</dbReference>
<evidence type="ECO:0000256" key="1">
    <source>
        <dbReference type="ARBA" id="ARBA00022630"/>
    </source>
</evidence>